<dbReference type="Gene3D" id="3.30.70.1230">
    <property type="entry name" value="Nucleotide cyclase"/>
    <property type="match status" value="1"/>
</dbReference>
<evidence type="ECO:0000256" key="4">
    <source>
        <dbReference type="ARBA" id="ARBA00022989"/>
    </source>
</evidence>
<keyword evidence="2" id="KW-0812">Transmembrane</keyword>
<evidence type="ECO:0000259" key="9">
    <source>
        <dbReference type="Pfam" id="PF00211"/>
    </source>
</evidence>
<proteinExistence type="predicted"/>
<dbReference type="GO" id="GO:0001653">
    <property type="term" value="F:peptide receptor activity"/>
    <property type="evidence" value="ECO:0007669"/>
    <property type="project" value="TreeGrafter"/>
</dbReference>
<feature type="region of interest" description="Disordered" evidence="8">
    <location>
        <begin position="122"/>
        <end position="146"/>
    </location>
</feature>
<dbReference type="InterPro" id="IPR001054">
    <property type="entry name" value="A/G_cyclase"/>
</dbReference>
<evidence type="ECO:0000256" key="6">
    <source>
        <dbReference type="ARBA" id="ARBA00023180"/>
    </source>
</evidence>
<dbReference type="GO" id="GO:0004383">
    <property type="term" value="F:guanylate cyclase activity"/>
    <property type="evidence" value="ECO:0007669"/>
    <property type="project" value="TreeGrafter"/>
</dbReference>
<evidence type="ECO:0000256" key="7">
    <source>
        <dbReference type="ARBA" id="ARBA00023239"/>
    </source>
</evidence>
<dbReference type="InterPro" id="IPR029787">
    <property type="entry name" value="Nucleotide_cyclase"/>
</dbReference>
<comment type="subcellular location">
    <subcellularLocation>
        <location evidence="1">Membrane</location>
    </subcellularLocation>
</comment>
<feature type="domain" description="Guanylate cyclase" evidence="9">
    <location>
        <begin position="10"/>
        <end position="54"/>
    </location>
</feature>
<keyword evidence="7" id="KW-0456">Lyase</keyword>
<dbReference type="GO" id="GO:0007168">
    <property type="term" value="P:receptor guanylyl cyclase signaling pathway"/>
    <property type="evidence" value="ECO:0007669"/>
    <property type="project" value="TreeGrafter"/>
</dbReference>
<evidence type="ECO:0000256" key="3">
    <source>
        <dbReference type="ARBA" id="ARBA00022741"/>
    </source>
</evidence>
<reference evidence="11" key="1">
    <citation type="submission" date="2013-09" db="EMBL/GenBank/DDBJ databases">
        <title>The Genome Sequence of Anopheles maculatus species B.</title>
        <authorList>
            <consortium name="The Broad Institute Genomics Platform"/>
            <person name="Neafsey D.E."/>
            <person name="Besansky N."/>
            <person name="Howell P."/>
            <person name="Walton C."/>
            <person name="Young S.K."/>
            <person name="Zeng Q."/>
            <person name="Gargeya S."/>
            <person name="Fitzgerald M."/>
            <person name="Haas B."/>
            <person name="Abouelleil A."/>
            <person name="Allen A.W."/>
            <person name="Alvarado L."/>
            <person name="Arachchi H.M."/>
            <person name="Berlin A.M."/>
            <person name="Chapman S.B."/>
            <person name="Gainer-Dewar J."/>
            <person name="Goldberg J."/>
            <person name="Griggs A."/>
            <person name="Gujja S."/>
            <person name="Hansen M."/>
            <person name="Howarth C."/>
            <person name="Imamovic A."/>
            <person name="Ireland A."/>
            <person name="Larimer J."/>
            <person name="McCowan C."/>
            <person name="Murphy C."/>
            <person name="Pearson M."/>
            <person name="Poon T.W."/>
            <person name="Priest M."/>
            <person name="Roberts A."/>
            <person name="Saif S."/>
            <person name="Shea T."/>
            <person name="Sisk P."/>
            <person name="Sykes S."/>
            <person name="Wortman J."/>
            <person name="Nusbaum C."/>
            <person name="Birren B."/>
        </authorList>
    </citation>
    <scope>NUCLEOTIDE SEQUENCE [LARGE SCALE GENOMIC DNA]</scope>
    <source>
        <strain evidence="11">maculatus3</strain>
    </source>
</reference>
<protein>
    <recommendedName>
        <fullName evidence="9">Guanylate cyclase domain-containing protein</fullName>
    </recommendedName>
</protein>
<evidence type="ECO:0000256" key="2">
    <source>
        <dbReference type="ARBA" id="ARBA00022692"/>
    </source>
</evidence>
<dbReference type="GO" id="GO:0000166">
    <property type="term" value="F:nucleotide binding"/>
    <property type="evidence" value="ECO:0007669"/>
    <property type="project" value="UniProtKB-KW"/>
</dbReference>
<sequence length="422" mass="45504">MQHRVHCTRTGSSWRIHMSQQTCNLLEKAGGYVIEPRGPIEIKGKGKMHTYWLLGKKGFDKALPPPPPIGLDVAILKHSLFQSQQNHTKINNASIQSNTCSTANHSSSHSPSVTGESIDVKVEITPPVPPGPDQSQPTGHPDTAVLSTSFSIDSSSSNNTFTLNLGDFVQPKATPLPSPQARKLSEVIADGTFLNANPNFDRLNPSPTSTASSTRLFKRIEELIDLSSPYNYYKCLSPSENNLSQCTESRYGSYQLRSDSCSSKPGSTRFLRRQFSLDKDDVGPLSGGTTSGATMSQKATLDTISSISVDREQLARMGTLTSIPSISSTNSASLPGGGQKQRGLAMHRQQSASVAQDLEKIEEIPLSPQSFIINHTGSSSTSSLQSEINERGRAFRNGGGGPTDRAHNGKELRLSVEALGLR</sequence>
<evidence type="ECO:0000256" key="5">
    <source>
        <dbReference type="ARBA" id="ARBA00023136"/>
    </source>
</evidence>
<keyword evidence="4" id="KW-1133">Transmembrane helix</keyword>
<keyword evidence="5" id="KW-0472">Membrane</keyword>
<dbReference type="InterPro" id="IPR050401">
    <property type="entry name" value="Cyclic_nucleotide_synthase"/>
</dbReference>
<keyword evidence="6" id="KW-0325">Glycoprotein</keyword>
<dbReference type="EnsemblMetazoa" id="AMAM001719-RA">
    <property type="protein sequence ID" value="AMAM001719-PA"/>
    <property type="gene ID" value="AMAM001719"/>
</dbReference>
<organism evidence="10 11">
    <name type="scientific">Anopheles maculatus</name>
    <dbReference type="NCBI Taxonomy" id="74869"/>
    <lineage>
        <taxon>Eukaryota</taxon>
        <taxon>Metazoa</taxon>
        <taxon>Ecdysozoa</taxon>
        <taxon>Arthropoda</taxon>
        <taxon>Hexapoda</taxon>
        <taxon>Insecta</taxon>
        <taxon>Pterygota</taxon>
        <taxon>Neoptera</taxon>
        <taxon>Endopterygota</taxon>
        <taxon>Diptera</taxon>
        <taxon>Nematocera</taxon>
        <taxon>Culicoidea</taxon>
        <taxon>Culicidae</taxon>
        <taxon>Anophelinae</taxon>
        <taxon>Anopheles</taxon>
        <taxon>Anopheles maculatus group</taxon>
    </lineage>
</organism>
<dbReference type="PANTHER" id="PTHR11920:SF462">
    <property type="entry name" value="GUANYLATE CYCLASE"/>
    <property type="match status" value="1"/>
</dbReference>
<dbReference type="GO" id="GO:0035556">
    <property type="term" value="P:intracellular signal transduction"/>
    <property type="evidence" value="ECO:0007669"/>
    <property type="project" value="InterPro"/>
</dbReference>
<feature type="region of interest" description="Disordered" evidence="8">
    <location>
        <begin position="376"/>
        <end position="408"/>
    </location>
</feature>
<keyword evidence="3" id="KW-0547">Nucleotide-binding</keyword>
<dbReference type="SUPFAM" id="SSF55073">
    <property type="entry name" value="Nucleotide cyclase"/>
    <property type="match status" value="1"/>
</dbReference>
<dbReference type="Proteomes" id="UP000075901">
    <property type="component" value="Unassembled WGS sequence"/>
</dbReference>
<dbReference type="VEuPathDB" id="VectorBase:AMAM001719"/>
<accession>A0A182S8C5</accession>
<evidence type="ECO:0000256" key="1">
    <source>
        <dbReference type="ARBA" id="ARBA00004370"/>
    </source>
</evidence>
<evidence type="ECO:0000256" key="8">
    <source>
        <dbReference type="SAM" id="MobiDB-lite"/>
    </source>
</evidence>
<keyword evidence="11" id="KW-1185">Reference proteome</keyword>
<dbReference type="GO" id="GO:0004016">
    <property type="term" value="F:adenylate cyclase activity"/>
    <property type="evidence" value="ECO:0007669"/>
    <property type="project" value="TreeGrafter"/>
</dbReference>
<name>A0A182S8C5_9DIPT</name>
<dbReference type="GO" id="GO:0005886">
    <property type="term" value="C:plasma membrane"/>
    <property type="evidence" value="ECO:0007669"/>
    <property type="project" value="TreeGrafter"/>
</dbReference>
<dbReference type="Pfam" id="PF00211">
    <property type="entry name" value="Guanylate_cyc"/>
    <property type="match status" value="1"/>
</dbReference>
<dbReference type="PANTHER" id="PTHR11920">
    <property type="entry name" value="GUANYLYL CYCLASE"/>
    <property type="match status" value="1"/>
</dbReference>
<evidence type="ECO:0000313" key="10">
    <source>
        <dbReference type="EnsemblMetazoa" id="AMAM001719-PA"/>
    </source>
</evidence>
<dbReference type="AlphaFoldDB" id="A0A182S8C5"/>
<evidence type="ECO:0000313" key="11">
    <source>
        <dbReference type="Proteomes" id="UP000075901"/>
    </source>
</evidence>
<reference evidence="10" key="2">
    <citation type="submission" date="2020-05" db="UniProtKB">
        <authorList>
            <consortium name="EnsemblMetazoa"/>
        </authorList>
    </citation>
    <scope>IDENTIFICATION</scope>
    <source>
        <strain evidence="10">maculatus3</strain>
    </source>
</reference>